<dbReference type="Proteomes" id="UP000604825">
    <property type="component" value="Unassembled WGS sequence"/>
</dbReference>
<feature type="domain" description="DUF1618" evidence="1">
    <location>
        <begin position="16"/>
        <end position="76"/>
    </location>
</feature>
<dbReference type="AlphaFoldDB" id="A0A811PBC2"/>
<organism evidence="2 3">
    <name type="scientific">Miscanthus lutarioriparius</name>
    <dbReference type="NCBI Taxonomy" id="422564"/>
    <lineage>
        <taxon>Eukaryota</taxon>
        <taxon>Viridiplantae</taxon>
        <taxon>Streptophyta</taxon>
        <taxon>Embryophyta</taxon>
        <taxon>Tracheophyta</taxon>
        <taxon>Spermatophyta</taxon>
        <taxon>Magnoliopsida</taxon>
        <taxon>Liliopsida</taxon>
        <taxon>Poales</taxon>
        <taxon>Poaceae</taxon>
        <taxon>PACMAD clade</taxon>
        <taxon>Panicoideae</taxon>
        <taxon>Andropogonodae</taxon>
        <taxon>Andropogoneae</taxon>
        <taxon>Saccharinae</taxon>
        <taxon>Miscanthus</taxon>
    </lineage>
</organism>
<dbReference type="InterPro" id="IPR011676">
    <property type="entry name" value="DUF1618"/>
</dbReference>
<evidence type="ECO:0000313" key="2">
    <source>
        <dbReference type="EMBL" id="CAD6237705.1"/>
    </source>
</evidence>
<comment type="caution">
    <text evidence="2">The sequence shown here is derived from an EMBL/GenBank/DDBJ whole genome shotgun (WGS) entry which is preliminary data.</text>
</comment>
<dbReference type="Pfam" id="PF07762">
    <property type="entry name" value="DUF1618"/>
    <property type="match status" value="1"/>
</dbReference>
<proteinExistence type="predicted"/>
<name>A0A811PBC2_9POAL</name>
<accession>A0A811PBC2</accession>
<dbReference type="OrthoDB" id="685097at2759"/>
<protein>
    <recommendedName>
        <fullName evidence="1">DUF1618 domain-containing protein</fullName>
    </recommendedName>
</protein>
<sequence>MGFSAWRTRRWAAVDSSCHAYTIQTWTMRMGNDDMEWVKDGMVDSSELWALDTYKGLQCFPLDHLVVSLDEPEVICFWLHEPPEDGYWSYRDRTVQVLMVNTRSKTIHSVSRYEDGLWHRGDGLIPSNVSYFFNSYLGSGSDATFTGQRQEDIERPPPVIVDEQLKREDDDGSNSTKLASFAESSVQASEIFEAFQEIPRYGLDHDELKVYRILNHDNCRRFRSLLRLPKNLRKDWLLMEIKASED</sequence>
<evidence type="ECO:0000259" key="1">
    <source>
        <dbReference type="Pfam" id="PF07762"/>
    </source>
</evidence>
<dbReference type="EMBL" id="CAJGYO010000006">
    <property type="protein sequence ID" value="CAD6237705.1"/>
    <property type="molecule type" value="Genomic_DNA"/>
</dbReference>
<keyword evidence="3" id="KW-1185">Reference proteome</keyword>
<reference evidence="2" key="1">
    <citation type="submission" date="2020-10" db="EMBL/GenBank/DDBJ databases">
        <authorList>
            <person name="Han B."/>
            <person name="Lu T."/>
            <person name="Zhao Q."/>
            <person name="Huang X."/>
            <person name="Zhao Y."/>
        </authorList>
    </citation>
    <scope>NUCLEOTIDE SEQUENCE</scope>
</reference>
<gene>
    <name evidence="2" type="ORF">NCGR_LOCUS25146</name>
</gene>
<evidence type="ECO:0000313" key="3">
    <source>
        <dbReference type="Proteomes" id="UP000604825"/>
    </source>
</evidence>